<dbReference type="InterPro" id="IPR039425">
    <property type="entry name" value="RNA_pol_sigma-70-like"/>
</dbReference>
<keyword evidence="5" id="KW-0804">Transcription</keyword>
<accession>A0ABT8IVX4</accession>
<comment type="caution">
    <text evidence="9">The sequence shown here is derived from an EMBL/GenBank/DDBJ whole genome shotgun (WGS) entry which is preliminary data.</text>
</comment>
<keyword evidence="4" id="KW-0238">DNA-binding</keyword>
<dbReference type="InterPro" id="IPR013783">
    <property type="entry name" value="Ig-like_fold"/>
</dbReference>
<dbReference type="InterPro" id="IPR041498">
    <property type="entry name" value="Big_6"/>
</dbReference>
<evidence type="ECO:0000256" key="3">
    <source>
        <dbReference type="ARBA" id="ARBA00023082"/>
    </source>
</evidence>
<comment type="similarity">
    <text evidence="1">Belongs to the sigma-70 factor family. ECF subfamily.</text>
</comment>
<dbReference type="SUPFAM" id="SSF88659">
    <property type="entry name" value="Sigma3 and sigma4 domains of RNA polymerase sigma factors"/>
    <property type="match status" value="1"/>
</dbReference>
<feature type="compositionally biased region" description="Pro residues" evidence="6">
    <location>
        <begin position="360"/>
        <end position="372"/>
    </location>
</feature>
<feature type="compositionally biased region" description="Low complexity" evidence="6">
    <location>
        <begin position="342"/>
        <end position="359"/>
    </location>
</feature>
<dbReference type="Proteomes" id="UP001174210">
    <property type="component" value="Unassembled WGS sequence"/>
</dbReference>
<dbReference type="Pfam" id="PF17936">
    <property type="entry name" value="Big_6"/>
    <property type="match status" value="1"/>
</dbReference>
<keyword evidence="2" id="KW-0805">Transcription regulation</keyword>
<dbReference type="Gene3D" id="2.60.40.10">
    <property type="entry name" value="Immunoglobulins"/>
    <property type="match status" value="2"/>
</dbReference>
<evidence type="ECO:0000259" key="7">
    <source>
        <dbReference type="Pfam" id="PF13490"/>
    </source>
</evidence>
<dbReference type="PANTHER" id="PTHR43133">
    <property type="entry name" value="RNA POLYMERASE ECF-TYPE SIGMA FACTO"/>
    <property type="match status" value="1"/>
</dbReference>
<dbReference type="Gene3D" id="1.10.10.10">
    <property type="entry name" value="Winged helix-like DNA-binding domain superfamily/Winged helix DNA-binding domain"/>
    <property type="match status" value="1"/>
</dbReference>
<feature type="compositionally biased region" description="Pro residues" evidence="6">
    <location>
        <begin position="407"/>
        <end position="416"/>
    </location>
</feature>
<evidence type="ECO:0000313" key="9">
    <source>
        <dbReference type="EMBL" id="MDN4596857.1"/>
    </source>
</evidence>
<feature type="domain" description="Bacterial Ig" evidence="8">
    <location>
        <begin position="533"/>
        <end position="592"/>
    </location>
</feature>
<evidence type="ECO:0000256" key="2">
    <source>
        <dbReference type="ARBA" id="ARBA00023015"/>
    </source>
</evidence>
<evidence type="ECO:0000256" key="6">
    <source>
        <dbReference type="SAM" id="MobiDB-lite"/>
    </source>
</evidence>
<dbReference type="EMBL" id="JAROCB010000002">
    <property type="protein sequence ID" value="MDN4596857.1"/>
    <property type="molecule type" value="Genomic_DNA"/>
</dbReference>
<dbReference type="Gene3D" id="1.10.10.1320">
    <property type="entry name" value="Anti-sigma factor, zinc-finger domain"/>
    <property type="match status" value="1"/>
</dbReference>
<feature type="compositionally biased region" description="Polar residues" evidence="6">
    <location>
        <begin position="331"/>
        <end position="341"/>
    </location>
</feature>
<dbReference type="Gene3D" id="1.10.1740.10">
    <property type="match status" value="1"/>
</dbReference>
<dbReference type="SUPFAM" id="SSF88946">
    <property type="entry name" value="Sigma2 domain of RNA polymerase sigma factors"/>
    <property type="match status" value="1"/>
</dbReference>
<name>A0ABT8IVX4_9MICO</name>
<keyword evidence="10" id="KW-1185">Reference proteome</keyword>
<feature type="domain" description="Putative zinc-finger" evidence="7">
    <location>
        <begin position="196"/>
        <end position="228"/>
    </location>
</feature>
<dbReference type="InterPro" id="IPR041916">
    <property type="entry name" value="Anti_sigma_zinc_sf"/>
</dbReference>
<gene>
    <name evidence="9" type="ORF">P5G59_06885</name>
</gene>
<dbReference type="NCBIfam" id="TIGR02937">
    <property type="entry name" value="sigma70-ECF"/>
    <property type="match status" value="1"/>
</dbReference>
<dbReference type="InterPro" id="IPR013324">
    <property type="entry name" value="RNA_pol_sigma_r3/r4-like"/>
</dbReference>
<feature type="region of interest" description="Disordered" evidence="6">
    <location>
        <begin position="331"/>
        <end position="416"/>
    </location>
</feature>
<dbReference type="InterPro" id="IPR036388">
    <property type="entry name" value="WH-like_DNA-bd_sf"/>
</dbReference>
<proteinExistence type="inferred from homology"/>
<dbReference type="InterPro" id="IPR013325">
    <property type="entry name" value="RNA_pol_sigma_r2"/>
</dbReference>
<evidence type="ECO:0000256" key="5">
    <source>
        <dbReference type="ARBA" id="ARBA00023163"/>
    </source>
</evidence>
<dbReference type="PANTHER" id="PTHR43133:SF8">
    <property type="entry name" value="RNA POLYMERASE SIGMA FACTOR HI_1459-RELATED"/>
    <property type="match status" value="1"/>
</dbReference>
<evidence type="ECO:0000259" key="8">
    <source>
        <dbReference type="Pfam" id="PF17936"/>
    </source>
</evidence>
<evidence type="ECO:0000256" key="4">
    <source>
        <dbReference type="ARBA" id="ARBA00023125"/>
    </source>
</evidence>
<dbReference type="RefSeq" id="WP_301217264.1">
    <property type="nucleotide sequence ID" value="NZ_JAROCB010000002.1"/>
</dbReference>
<feature type="compositionally biased region" description="Low complexity" evidence="6">
    <location>
        <begin position="373"/>
        <end position="406"/>
    </location>
</feature>
<organism evidence="9 10">
    <name type="scientific">Leifsonia virtsii</name>
    <dbReference type="NCBI Taxonomy" id="3035915"/>
    <lineage>
        <taxon>Bacteria</taxon>
        <taxon>Bacillati</taxon>
        <taxon>Actinomycetota</taxon>
        <taxon>Actinomycetes</taxon>
        <taxon>Micrococcales</taxon>
        <taxon>Microbacteriaceae</taxon>
        <taxon>Leifsonia</taxon>
    </lineage>
</organism>
<protein>
    <submittedName>
        <fullName evidence="9">Sigma-70 family RNA polymerase sigma factor</fullName>
    </submittedName>
</protein>
<reference evidence="9" key="1">
    <citation type="submission" date="2023-03" db="EMBL/GenBank/DDBJ databases">
        <title>MT1 and MT2 Draft Genomes of Novel Species.</title>
        <authorList>
            <person name="Venkateswaran K."/>
        </authorList>
    </citation>
    <scope>NUCLEOTIDE SEQUENCE</scope>
    <source>
        <strain evidence="9">F6_8S_P_1A</strain>
    </source>
</reference>
<evidence type="ECO:0000256" key="1">
    <source>
        <dbReference type="ARBA" id="ARBA00010641"/>
    </source>
</evidence>
<dbReference type="Pfam" id="PF13490">
    <property type="entry name" value="zf-HC2"/>
    <property type="match status" value="1"/>
</dbReference>
<keyword evidence="3" id="KW-0731">Sigma factor</keyword>
<dbReference type="InterPro" id="IPR014284">
    <property type="entry name" value="RNA_pol_sigma-70_dom"/>
</dbReference>
<evidence type="ECO:0000313" key="10">
    <source>
        <dbReference type="Proteomes" id="UP001174210"/>
    </source>
</evidence>
<sequence length="681" mass="69170">MREEDTMDAVPEESDTALVASARDGDEEAFAELWRRHAAAGRTVARSFSTEDPDDVVAEAYLRILAAVRNGKGPTTGFRPYLFTTIRSVAAGWGQRRREHPLEDAEAIPDPSSTEAASMEALDRSLTVTAFRSLPERWQEVLWYTEVEQMTAAAVAPLLGLTANGTAALAYRAREGLRQAWIQAHIAASPEGSEHRWTTERVGAYSRGGLGKRDTARIERHLAECAKCSIVAAEARNVGSRLTLVLLPLLLGVGGAAAYAATVREGAAATAAAATFAKVNAPAAPAAARGVRRLATRAGRAGTVTGTAVAGVAVAAGIVGAVVLGPQLFASSRPSGSDTTSAAAPAAEAPERPAATQPSAPAPTVVPAPVVPSVPSVPFVPEQPETAAPPASESPKASTAPVATTPASPPKTTPVPPAAPVVLSTFPVDWVTAAATVPLAGTGIPGATVSALAAGRSTPLATGTVAPDGSWSLTLDISGLADGSWTLDAVQTTADGTSTPAAFSIAIDRTALAPVILTVDTGSGAEANRLAPVITGTAEAGATVELADDGNVVATVTADDTGRWSSPELVSIPVDYAITARQTDRLGNVSPDSAPVTGSALVPQVTASGAPGTVSISVQGEPGTLVEVWADGTASRFTLTLDASGRADAIYGWTSGGHRIGVVAVYGDRHGVLSDVPVTLP</sequence>
<dbReference type="InterPro" id="IPR027383">
    <property type="entry name" value="Znf_put"/>
</dbReference>